<evidence type="ECO:0000256" key="1">
    <source>
        <dbReference type="SAM" id="Phobius"/>
    </source>
</evidence>
<name>A0A8S5VU14_9CAUD</name>
<keyword evidence="1" id="KW-0472">Membrane</keyword>
<evidence type="ECO:0000313" key="2">
    <source>
        <dbReference type="EMBL" id="DAG97975.1"/>
    </source>
</evidence>
<keyword evidence="1" id="KW-1133">Transmembrane helix</keyword>
<feature type="transmembrane region" description="Helical" evidence="1">
    <location>
        <begin position="91"/>
        <end position="108"/>
    </location>
</feature>
<accession>A0A8S5VU14</accession>
<protein>
    <submittedName>
        <fullName evidence="2">Phospholipase A2</fullName>
    </submittedName>
</protein>
<proteinExistence type="predicted"/>
<sequence>MTKNGKMEMEKINEVDIDKTKTNGCGAMGGIFKFLKPPHHEFFRGECEVHDMLYEIGGTREDRLKADIELFQSMVRRSTSYFRDRSVGSQMWFFILSYIYYIAVRAFAGRRFTYKEINNKNE</sequence>
<keyword evidence="1" id="KW-0812">Transmembrane</keyword>
<dbReference type="EMBL" id="BK035393">
    <property type="protein sequence ID" value="DAG97975.1"/>
    <property type="molecule type" value="Genomic_DNA"/>
</dbReference>
<reference evidence="2" key="1">
    <citation type="journal article" date="2021" name="Proc. Natl. Acad. Sci. U.S.A.">
        <title>A Catalog of Tens of Thousands of Viruses from Human Metagenomes Reveals Hidden Associations with Chronic Diseases.</title>
        <authorList>
            <person name="Tisza M.J."/>
            <person name="Buck C.B."/>
        </authorList>
    </citation>
    <scope>NUCLEOTIDE SEQUENCE</scope>
    <source>
        <strain evidence="2">CtASH1</strain>
    </source>
</reference>
<organism evidence="2">
    <name type="scientific">Ackermannviridae sp</name>
    <dbReference type="NCBI Taxonomy" id="2831612"/>
    <lineage>
        <taxon>Viruses</taxon>
        <taxon>Duplodnaviria</taxon>
        <taxon>Heunggongvirae</taxon>
        <taxon>Uroviricota</taxon>
        <taxon>Caudoviricetes</taxon>
        <taxon>Pantevenvirales</taxon>
        <taxon>Ackermannviridae</taxon>
    </lineage>
</organism>